<evidence type="ECO:0000313" key="1">
    <source>
        <dbReference type="EMBL" id="SFI49758.1"/>
    </source>
</evidence>
<keyword evidence="2" id="KW-1185">Reference proteome</keyword>
<name>A0A1I3IP51_9PLAN</name>
<evidence type="ECO:0000313" key="2">
    <source>
        <dbReference type="Proteomes" id="UP000199518"/>
    </source>
</evidence>
<reference evidence="2" key="1">
    <citation type="submission" date="2016-10" db="EMBL/GenBank/DDBJ databases">
        <authorList>
            <person name="Varghese N."/>
            <person name="Submissions S."/>
        </authorList>
    </citation>
    <scope>NUCLEOTIDE SEQUENCE [LARGE SCALE GENOMIC DNA]</scope>
    <source>
        <strain evidence="2">DSM 26348</strain>
    </source>
</reference>
<dbReference type="AlphaFoldDB" id="A0A1I3IP51"/>
<dbReference type="EMBL" id="FOQD01000009">
    <property type="protein sequence ID" value="SFI49758.1"/>
    <property type="molecule type" value="Genomic_DNA"/>
</dbReference>
<dbReference type="Proteomes" id="UP000199518">
    <property type="component" value="Unassembled WGS sequence"/>
</dbReference>
<sequence length="76" mass="8706">MNILLYKNVPCRSCDELHQLYLCLEEVDRPDVHSVRFQCPKTGAVVGERVKGSAERPHGVQPDWIECAPVYTPHHH</sequence>
<protein>
    <submittedName>
        <fullName evidence="1">Uncharacterized protein</fullName>
    </submittedName>
</protein>
<organism evidence="1 2">
    <name type="scientific">Planctomicrobium piriforme</name>
    <dbReference type="NCBI Taxonomy" id="1576369"/>
    <lineage>
        <taxon>Bacteria</taxon>
        <taxon>Pseudomonadati</taxon>
        <taxon>Planctomycetota</taxon>
        <taxon>Planctomycetia</taxon>
        <taxon>Planctomycetales</taxon>
        <taxon>Planctomycetaceae</taxon>
        <taxon>Planctomicrobium</taxon>
    </lineage>
</organism>
<proteinExistence type="predicted"/>
<dbReference type="RefSeq" id="WP_139228463.1">
    <property type="nucleotide sequence ID" value="NZ_FOQD01000009.1"/>
</dbReference>
<gene>
    <name evidence="1" type="ORF">SAMN05421753_109202</name>
</gene>
<accession>A0A1I3IP51</accession>
<dbReference type="STRING" id="1576369.SAMN05421753_109202"/>